<evidence type="ECO:0000256" key="1">
    <source>
        <dbReference type="SAM" id="SignalP"/>
    </source>
</evidence>
<feature type="signal peptide" evidence="1">
    <location>
        <begin position="1"/>
        <end position="20"/>
    </location>
</feature>
<dbReference type="AlphaFoldDB" id="A0A6S7CIJ2"/>
<name>A0A6S7CIJ2_9BURK</name>
<evidence type="ECO:0008006" key="4">
    <source>
        <dbReference type="Google" id="ProtNLM"/>
    </source>
</evidence>
<reference evidence="2 3" key="1">
    <citation type="submission" date="2020-04" db="EMBL/GenBank/DDBJ databases">
        <authorList>
            <person name="De Canck E."/>
        </authorList>
    </citation>
    <scope>NUCLEOTIDE SEQUENCE [LARGE SCALE GENOMIC DNA]</scope>
    <source>
        <strain evidence="2 3">LMG 28614</strain>
    </source>
</reference>
<protein>
    <recommendedName>
        <fullName evidence="4">DUF4148 domain-containing protein</fullName>
    </recommendedName>
</protein>
<keyword evidence="1" id="KW-0732">Signal</keyword>
<gene>
    <name evidence="2" type="ORF">LMG28614_07173</name>
</gene>
<accession>A0A6S7CIJ2</accession>
<organism evidence="2 3">
    <name type="scientific">Paraburkholderia ultramafica</name>
    <dbReference type="NCBI Taxonomy" id="1544867"/>
    <lineage>
        <taxon>Bacteria</taxon>
        <taxon>Pseudomonadati</taxon>
        <taxon>Pseudomonadota</taxon>
        <taxon>Betaproteobacteria</taxon>
        <taxon>Burkholderiales</taxon>
        <taxon>Burkholderiaceae</taxon>
        <taxon>Paraburkholderia</taxon>
    </lineage>
</organism>
<keyword evidence="3" id="KW-1185">Reference proteome</keyword>
<evidence type="ECO:0000313" key="3">
    <source>
        <dbReference type="Proteomes" id="UP000494365"/>
    </source>
</evidence>
<dbReference type="RefSeq" id="WP_175153976.1">
    <property type="nucleotide sequence ID" value="NZ_CADIKK010000089.1"/>
</dbReference>
<dbReference type="InterPro" id="IPR025421">
    <property type="entry name" value="DUF4148"/>
</dbReference>
<proteinExistence type="predicted"/>
<dbReference type="Pfam" id="PF13663">
    <property type="entry name" value="DUF4148"/>
    <property type="match status" value="1"/>
</dbReference>
<dbReference type="Proteomes" id="UP000494365">
    <property type="component" value="Unassembled WGS sequence"/>
</dbReference>
<dbReference type="EMBL" id="CADIKK010000089">
    <property type="protein sequence ID" value="CAB3809948.1"/>
    <property type="molecule type" value="Genomic_DNA"/>
</dbReference>
<sequence>MNIKLCATLMAMFVATSAFADADHAYPESAIPVQASAGDMAQAQQPAPEKTRAQVRQELIEAERAGLVPSPKNDYPPSQAAIERNKARFRVNESYLASKN</sequence>
<feature type="chain" id="PRO_5028808223" description="DUF4148 domain-containing protein" evidence="1">
    <location>
        <begin position="21"/>
        <end position="100"/>
    </location>
</feature>
<evidence type="ECO:0000313" key="2">
    <source>
        <dbReference type="EMBL" id="CAB3809948.1"/>
    </source>
</evidence>